<dbReference type="RefSeq" id="YP_010840007.1">
    <property type="nucleotide sequence ID" value="NC_078328.1"/>
</dbReference>
<dbReference type="EMBL" id="MT153396">
    <property type="protein sequence ID" value="QMP82172.1"/>
    <property type="molecule type" value="Viral_cRNA"/>
</dbReference>
<accession>A0A7D7JFL0</accession>
<evidence type="ECO:0000313" key="3">
    <source>
        <dbReference type="Proteomes" id="UP000680021"/>
    </source>
</evidence>
<sequence>MSSIKKLAAKDFREVNVNIEQAWPAAMLKAAGETAVSDKAAVYELIFKKFDDSADARRMDKSLKVRIDQPTSAMAFATYCTSSLWSQNVRDSRGLNVFNIKLGEVTIPIYSTKGEANMNYQLPENVITVDDAIHCSTIYLNRIVEDYYLKKEGTWAMTPLARICMTDNNIVALADEMNLEPATIVKTLNISACRKAHQLYQLTEYCSLEMAVACIMRTSFSKNASPTTRSIATKNVSKCVNKAGVGGINTNKVATMLSYMVSNSGLELDTDSLMDMAKRLATNRVPIMAKSGRTTTGFKDEEEGAVGGAEVGH</sequence>
<evidence type="ECO:0000313" key="2">
    <source>
        <dbReference type="EMBL" id="QMP82172.1"/>
    </source>
</evidence>
<reference evidence="2" key="2">
    <citation type="submission" date="2020-03" db="EMBL/GenBank/DDBJ databases">
        <authorList>
            <person name="Kafer S."/>
            <person name="Paraskevopoulou S."/>
            <person name="Zirkel F."/>
            <person name="Wieseke N."/>
            <person name="Donath A."/>
            <person name="Petersen M."/>
            <person name="Jones T.C."/>
            <person name="Liu S."/>
            <person name="Zhou X."/>
            <person name="Middendorf M."/>
            <person name="Junglen S."/>
            <person name="Misof B."/>
            <person name="Drosten C."/>
        </authorList>
    </citation>
    <scope>NUCLEOTIDE SEQUENCE</scope>
    <source>
        <strain evidence="2">OKIAV247</strain>
    </source>
</reference>
<reference evidence="2" key="1">
    <citation type="journal article" date="2019" name="PLoS Pathog.">
        <title>Re-assessing the diversity of negative strand RNA viruses in insects.</title>
        <authorList>
            <person name="Kafer S."/>
            <person name="Paraskevopoulou S."/>
            <person name="Zirkel F."/>
            <person name="Wieseke N."/>
            <person name="Donath A."/>
            <person name="Petersen M."/>
            <person name="Jones T.C."/>
            <person name="Liu S."/>
            <person name="Zhou X."/>
            <person name="Middendorf M."/>
            <person name="Junglen S."/>
            <person name="Misof B."/>
            <person name="Drosten C."/>
        </authorList>
    </citation>
    <scope>NUCLEOTIDE SEQUENCE</scope>
    <source>
        <strain evidence="2">OKIAV247</strain>
    </source>
</reference>
<protein>
    <submittedName>
        <fullName evidence="2">Nucleocapsid protein</fullName>
    </submittedName>
</protein>
<keyword evidence="2" id="KW-0543">Viral nucleoprotein</keyword>
<dbReference type="GO" id="GO:0019013">
    <property type="term" value="C:viral nucleocapsid"/>
    <property type="evidence" value="ECO:0007669"/>
    <property type="project" value="UniProtKB-KW"/>
</dbReference>
<dbReference type="KEGG" id="vg:80550367"/>
<dbReference type="GeneID" id="80550367"/>
<evidence type="ECO:0000256" key="1">
    <source>
        <dbReference type="SAM" id="MobiDB-lite"/>
    </source>
</evidence>
<name>A0A7D7JFL0_9VIRU</name>
<organism evidence="2 3">
    <name type="scientific">Hemipteran phasma-related virus OKIAV247</name>
    <dbReference type="NCBI Taxonomy" id="2746303"/>
    <lineage>
        <taxon>Viruses</taxon>
        <taxon>Riboviria</taxon>
        <taxon>Orthornavirae</taxon>
        <taxon>Negarnaviricota</taxon>
        <taxon>Polyploviricotina</taxon>
        <taxon>Bunyaviricetes</taxon>
        <taxon>Elliovirales</taxon>
        <taxon>Phasmaviridae</taxon>
        <taxon>Feravirus</taxon>
        <taxon>Feravirus sp. 'hemipterus'</taxon>
    </lineage>
</organism>
<proteinExistence type="predicted"/>
<feature type="region of interest" description="Disordered" evidence="1">
    <location>
        <begin position="293"/>
        <end position="313"/>
    </location>
</feature>
<dbReference type="Proteomes" id="UP000680021">
    <property type="component" value="Genome"/>
</dbReference>
<keyword evidence="2" id="KW-0946">Virion</keyword>